<gene>
    <name evidence="3" type="ORF">SAMN02927903_01075</name>
</gene>
<feature type="compositionally biased region" description="Low complexity" evidence="1">
    <location>
        <begin position="214"/>
        <end position="224"/>
    </location>
</feature>
<sequence>MKKTVILAVMLLGFALGHSQSNNPQNKVGADILAAAAVVGKDFKDGKLQNVDQATIDRYYATLLPGYQPVKLAEFTKIAQAMKGANSYSVIDGSGFSDKGKGFLRKSLTDYSQTALADDVKKSNISETEKTQILTVIAINYNMVKPTPVKPMPAGKSKGPNGYFDVDFNDAELAQSPQAGIWSAVGVVLGFSICGPWCAIIGGILGAMVGSTPGTTTVTGPNGSHTYTSGGPKP</sequence>
<evidence type="ECO:0000256" key="1">
    <source>
        <dbReference type="SAM" id="MobiDB-lite"/>
    </source>
</evidence>
<feature type="compositionally biased region" description="Polar residues" evidence="1">
    <location>
        <begin position="225"/>
        <end position="234"/>
    </location>
</feature>
<dbReference type="RefSeq" id="WP_091141262.1">
    <property type="nucleotide sequence ID" value="NZ_FMVF01000004.1"/>
</dbReference>
<feature type="chain" id="PRO_5011700587" evidence="2">
    <location>
        <begin position="22"/>
        <end position="234"/>
    </location>
</feature>
<protein>
    <submittedName>
        <fullName evidence="3">Uncharacterized protein</fullName>
    </submittedName>
</protein>
<dbReference type="Proteomes" id="UP000199354">
    <property type="component" value="Unassembled WGS sequence"/>
</dbReference>
<dbReference type="AlphaFoldDB" id="A0A1G5EKJ1"/>
<proteinExistence type="predicted"/>
<dbReference type="EMBL" id="FMVF01000004">
    <property type="protein sequence ID" value="SCY26958.1"/>
    <property type="molecule type" value="Genomic_DNA"/>
</dbReference>
<reference evidence="3 4" key="1">
    <citation type="submission" date="2016-10" db="EMBL/GenBank/DDBJ databases">
        <authorList>
            <person name="de Groot N.N."/>
        </authorList>
    </citation>
    <scope>NUCLEOTIDE SEQUENCE [LARGE SCALE GENOMIC DNA]</scope>
    <source>
        <strain evidence="3 4">CGMCC 1.7031</strain>
    </source>
</reference>
<feature type="region of interest" description="Disordered" evidence="1">
    <location>
        <begin position="214"/>
        <end position="234"/>
    </location>
</feature>
<keyword evidence="2" id="KW-0732">Signal</keyword>
<name>A0A1G5EKJ1_9FLAO</name>
<feature type="signal peptide" evidence="2">
    <location>
        <begin position="1"/>
        <end position="21"/>
    </location>
</feature>
<dbReference type="OrthoDB" id="9939108at2"/>
<organism evidence="3 4">
    <name type="scientific">Flavobacterium caeni</name>
    <dbReference type="NCBI Taxonomy" id="490189"/>
    <lineage>
        <taxon>Bacteria</taxon>
        <taxon>Pseudomonadati</taxon>
        <taxon>Bacteroidota</taxon>
        <taxon>Flavobacteriia</taxon>
        <taxon>Flavobacteriales</taxon>
        <taxon>Flavobacteriaceae</taxon>
        <taxon>Flavobacterium</taxon>
    </lineage>
</organism>
<evidence type="ECO:0000313" key="3">
    <source>
        <dbReference type="EMBL" id="SCY26958.1"/>
    </source>
</evidence>
<dbReference type="STRING" id="490189.SAMN02927903_01075"/>
<evidence type="ECO:0000313" key="4">
    <source>
        <dbReference type="Proteomes" id="UP000199354"/>
    </source>
</evidence>
<evidence type="ECO:0000256" key="2">
    <source>
        <dbReference type="SAM" id="SignalP"/>
    </source>
</evidence>
<accession>A0A1G5EKJ1</accession>
<keyword evidence="4" id="KW-1185">Reference proteome</keyword>